<dbReference type="AlphaFoldDB" id="A0A2T0WUJ8"/>
<dbReference type="GO" id="GO:0016020">
    <property type="term" value="C:membrane"/>
    <property type="evidence" value="ECO:0007669"/>
    <property type="project" value="InterPro"/>
</dbReference>
<keyword evidence="1" id="KW-0001">2Fe-2S</keyword>
<gene>
    <name evidence="8" type="ORF">CLW00_1016</name>
</gene>
<evidence type="ECO:0000313" key="9">
    <source>
        <dbReference type="Proteomes" id="UP000238157"/>
    </source>
</evidence>
<comment type="caution">
    <text evidence="8">The sequence shown here is derived from an EMBL/GenBank/DDBJ whole genome shotgun (WGS) entry which is preliminary data.</text>
</comment>
<keyword evidence="4" id="KW-0411">Iron-sulfur</keyword>
<evidence type="ECO:0000259" key="7">
    <source>
        <dbReference type="PROSITE" id="PS51296"/>
    </source>
</evidence>
<sequence>MKTIPTIKTGQLSSQRRDFLKKSGSVAIMSMFGVGFFTSCAEDEEPMMNDNNPPAAGGNAITFADNIITVDLDRSSALDRTGGWALVIEARTLIVNVGGGQFSALTSVCTHSGCDRNWSYNNEVLICSCHGSRFSNTGDVLQGPANRPLDAFPTNVDGRTLTVNVS</sequence>
<dbReference type="CDD" id="cd03467">
    <property type="entry name" value="Rieske"/>
    <property type="match status" value="1"/>
</dbReference>
<dbReference type="Gene3D" id="2.102.10.10">
    <property type="entry name" value="Rieske [2Fe-2S] iron-sulphur domain"/>
    <property type="match status" value="1"/>
</dbReference>
<evidence type="ECO:0000256" key="4">
    <source>
        <dbReference type="ARBA" id="ARBA00023014"/>
    </source>
</evidence>
<protein>
    <submittedName>
        <fullName evidence="8">Cytochrome b6-f complex iron-sulfur subunit</fullName>
    </submittedName>
</protein>
<organism evidence="8 9">
    <name type="scientific">Mongoliibacter ruber</name>
    <dbReference type="NCBI Taxonomy" id="1750599"/>
    <lineage>
        <taxon>Bacteria</taxon>
        <taxon>Pseudomonadati</taxon>
        <taxon>Bacteroidota</taxon>
        <taxon>Cytophagia</taxon>
        <taxon>Cytophagales</taxon>
        <taxon>Cyclobacteriaceae</taxon>
        <taxon>Mongoliibacter</taxon>
    </lineage>
</organism>
<keyword evidence="5" id="KW-1015">Disulfide bond</keyword>
<keyword evidence="3" id="KW-0408">Iron</keyword>
<dbReference type="Proteomes" id="UP000238157">
    <property type="component" value="Unassembled WGS sequence"/>
</dbReference>
<comment type="cofactor">
    <cofactor evidence="6">
        <name>[2Fe-2S] cluster</name>
        <dbReference type="ChEBI" id="CHEBI:190135"/>
    </cofactor>
</comment>
<proteinExistence type="predicted"/>
<accession>A0A2T0WUJ8</accession>
<dbReference type="InterPro" id="IPR036922">
    <property type="entry name" value="Rieske_2Fe-2S_sf"/>
</dbReference>
<dbReference type="RefSeq" id="WP_106131612.1">
    <property type="nucleotide sequence ID" value="NZ_PVTR01000001.1"/>
</dbReference>
<keyword evidence="2" id="KW-0479">Metal-binding</keyword>
<feature type="domain" description="Rieske" evidence="7">
    <location>
        <begin position="87"/>
        <end position="163"/>
    </location>
</feature>
<evidence type="ECO:0000313" key="8">
    <source>
        <dbReference type="EMBL" id="PRY90347.1"/>
    </source>
</evidence>
<evidence type="ECO:0000256" key="6">
    <source>
        <dbReference type="ARBA" id="ARBA00034078"/>
    </source>
</evidence>
<dbReference type="EMBL" id="PVTR01000001">
    <property type="protein sequence ID" value="PRY90347.1"/>
    <property type="molecule type" value="Genomic_DNA"/>
</dbReference>
<name>A0A2T0WUJ8_9BACT</name>
<dbReference type="PANTHER" id="PTHR10134">
    <property type="entry name" value="CYTOCHROME B-C1 COMPLEX SUBUNIT RIESKE, MITOCHONDRIAL"/>
    <property type="match status" value="1"/>
</dbReference>
<dbReference type="OrthoDB" id="9767869at2"/>
<dbReference type="PRINTS" id="PR00162">
    <property type="entry name" value="RIESKE"/>
</dbReference>
<dbReference type="InterPro" id="IPR005805">
    <property type="entry name" value="Rieske_Fe-S_prot_C"/>
</dbReference>
<dbReference type="SUPFAM" id="SSF50022">
    <property type="entry name" value="ISP domain"/>
    <property type="match status" value="1"/>
</dbReference>
<dbReference type="Pfam" id="PF00355">
    <property type="entry name" value="Rieske"/>
    <property type="match status" value="1"/>
</dbReference>
<dbReference type="InterPro" id="IPR017941">
    <property type="entry name" value="Rieske_2Fe-2S"/>
</dbReference>
<evidence type="ECO:0000256" key="3">
    <source>
        <dbReference type="ARBA" id="ARBA00023004"/>
    </source>
</evidence>
<dbReference type="GO" id="GO:0051537">
    <property type="term" value="F:2 iron, 2 sulfur cluster binding"/>
    <property type="evidence" value="ECO:0007669"/>
    <property type="project" value="UniProtKB-KW"/>
</dbReference>
<dbReference type="GO" id="GO:0046872">
    <property type="term" value="F:metal ion binding"/>
    <property type="evidence" value="ECO:0007669"/>
    <property type="project" value="UniProtKB-KW"/>
</dbReference>
<evidence type="ECO:0000256" key="1">
    <source>
        <dbReference type="ARBA" id="ARBA00022714"/>
    </source>
</evidence>
<dbReference type="InterPro" id="IPR014349">
    <property type="entry name" value="Rieske_Fe-S_prot"/>
</dbReference>
<evidence type="ECO:0000256" key="2">
    <source>
        <dbReference type="ARBA" id="ARBA00022723"/>
    </source>
</evidence>
<keyword evidence="9" id="KW-1185">Reference proteome</keyword>
<evidence type="ECO:0000256" key="5">
    <source>
        <dbReference type="ARBA" id="ARBA00023157"/>
    </source>
</evidence>
<reference evidence="8 9" key="1">
    <citation type="submission" date="2018-03" db="EMBL/GenBank/DDBJ databases">
        <title>Genomic Encyclopedia of Archaeal and Bacterial Type Strains, Phase II (KMG-II): from individual species to whole genera.</title>
        <authorList>
            <person name="Goeker M."/>
        </authorList>
    </citation>
    <scope>NUCLEOTIDE SEQUENCE [LARGE SCALE GENOMIC DNA]</scope>
    <source>
        <strain evidence="8 9">DSM 27929</strain>
    </source>
</reference>
<dbReference type="PROSITE" id="PS51296">
    <property type="entry name" value="RIESKE"/>
    <property type="match status" value="1"/>
</dbReference>